<dbReference type="Pfam" id="PF12770">
    <property type="entry name" value="CHAT"/>
    <property type="match status" value="1"/>
</dbReference>
<comment type="caution">
    <text evidence="3">The sequence shown here is derived from an EMBL/GenBank/DDBJ whole genome shotgun (WGS) entry which is preliminary data.</text>
</comment>
<feature type="transmembrane region" description="Helical" evidence="1">
    <location>
        <begin position="988"/>
        <end position="1005"/>
    </location>
</feature>
<dbReference type="Proteomes" id="UP001165489">
    <property type="component" value="Unassembled WGS sequence"/>
</dbReference>
<dbReference type="PANTHER" id="PTHR10098">
    <property type="entry name" value="RAPSYN-RELATED"/>
    <property type="match status" value="1"/>
</dbReference>
<protein>
    <submittedName>
        <fullName evidence="3">CHAT domain-containing protein</fullName>
    </submittedName>
</protein>
<keyword evidence="1" id="KW-1133">Transmembrane helix</keyword>
<sequence>MNLILSVSNLEIQKLNSLENSYRDRVFFGTKSLPDSVLIPHYEYWVSNVTRTLNTQEESSLFLFLATCHLEKKNTWSQEIIALMKITKKPFFQNEDWRNSVVDYLEYLNQGSKLGKYDIDSLKNKLQVIKLTNSSNHEWIALATDRLGRTYYDHNQYDSAIFHLEKAGEMFQANGFKLYMVNNLTMQGVLWDAKEQFGKAASKYEASIEVLETLENPPLGTLGANAYNIGLIYDDRYGNSTKGIPYYLKALDYDSKGGIGNYGIVSEDYAALSRCYIKLGDLLKAEKYARLSAEYAKQIEESNGFEYAKALLVNAEVYLAKNQVNQGISNVTEGLEIFENIEKVNKLDLRRQRTLSNNLLGKIYLKAADLSNSKLHYLQAMNLAKEIKREIYLLESYSGLIQVAIEESDWDTAGRFWKAWGEIIHAKFYDAKYHVQLHQLKGMEIRLKSGASLEDVQFLKKVDEFINNSETMTMHQLHALNLKTIYLNKLSKRDYDAVTHLGIVVERLFDYLNYQHHVQNTALQHSELKLLIKNALDLGLILKVEGKEDLNLILFNLVSFNKSLGNIPKKNNATGVAKSSQLVKREAILSERYAEVLFMIYAHEAAQNTIKAINVLSLYEEEQKLEKELFDIRSQLLQSSERDYYAQFVSPLTSISQLHNRVEAEELWIETFVYDQDIYSAFISKTDFEIKHVALSKKQVEQWRNAYKSSTKKILSGSLPSWDSVFGKDLKMYTKIIYVPDSWLALMPIESFLINEDYMIRSKKIVYDVSLLDRLRRVDQESIEKQVFWMGFAPVYESRKLKYAAEEITKIGKLTQGISFIGDKVNKDLFKTESAKSSVFHLAAHGQIASLNPGYNALIFGDDLEDYLTVNEIYDWKIESDLGVLSACSSGVINENEGAGLLSLGRAFHFAGVQSLVISLWEIPDKQSAIIMELFYQNLLKGMNSSTSLREAKIQYLEQTDDDVFKHPYYWAGLVLIGEDNELESPKSYWWFILILILPFLYLGLRKFRE</sequence>
<organism evidence="3 4">
    <name type="scientific">Belliella filtrata</name>
    <dbReference type="NCBI Taxonomy" id="2923435"/>
    <lineage>
        <taxon>Bacteria</taxon>
        <taxon>Pseudomonadati</taxon>
        <taxon>Bacteroidota</taxon>
        <taxon>Cytophagia</taxon>
        <taxon>Cytophagales</taxon>
        <taxon>Cyclobacteriaceae</taxon>
        <taxon>Belliella</taxon>
    </lineage>
</organism>
<dbReference type="RefSeq" id="WP_241348132.1">
    <property type="nucleotide sequence ID" value="NZ_JAKZGP010000023.1"/>
</dbReference>
<dbReference type="SMART" id="SM00028">
    <property type="entry name" value="TPR"/>
    <property type="match status" value="5"/>
</dbReference>
<evidence type="ECO:0000259" key="2">
    <source>
        <dbReference type="Pfam" id="PF12770"/>
    </source>
</evidence>
<evidence type="ECO:0000313" key="3">
    <source>
        <dbReference type="EMBL" id="MCH7409793.1"/>
    </source>
</evidence>
<evidence type="ECO:0000256" key="1">
    <source>
        <dbReference type="SAM" id="Phobius"/>
    </source>
</evidence>
<gene>
    <name evidence="3" type="ORF">MM239_10340</name>
</gene>
<dbReference type="PANTHER" id="PTHR10098:SF108">
    <property type="entry name" value="TETRATRICOPEPTIDE REPEAT PROTEIN 28"/>
    <property type="match status" value="1"/>
</dbReference>
<keyword evidence="4" id="KW-1185">Reference proteome</keyword>
<dbReference type="Gene3D" id="1.25.40.10">
    <property type="entry name" value="Tetratricopeptide repeat domain"/>
    <property type="match status" value="2"/>
</dbReference>
<dbReference type="EMBL" id="JAKZGP010000023">
    <property type="protein sequence ID" value="MCH7409793.1"/>
    <property type="molecule type" value="Genomic_DNA"/>
</dbReference>
<name>A0ABS9V1A7_9BACT</name>
<reference evidence="3" key="1">
    <citation type="submission" date="2022-03" db="EMBL/GenBank/DDBJ databases">
        <title>De novo assembled genomes of Belliella spp. (Cyclobacteriaceae) strains.</title>
        <authorList>
            <person name="Szabo A."/>
            <person name="Korponai K."/>
            <person name="Felfoldi T."/>
        </authorList>
    </citation>
    <scope>NUCLEOTIDE SEQUENCE</scope>
    <source>
        <strain evidence="3">DSM 111904</strain>
    </source>
</reference>
<dbReference type="SUPFAM" id="SSF48452">
    <property type="entry name" value="TPR-like"/>
    <property type="match status" value="2"/>
</dbReference>
<proteinExistence type="predicted"/>
<keyword evidence="1" id="KW-0472">Membrane</keyword>
<keyword evidence="1" id="KW-0812">Transmembrane</keyword>
<dbReference type="InterPro" id="IPR019734">
    <property type="entry name" value="TPR_rpt"/>
</dbReference>
<feature type="domain" description="CHAT" evidence="2">
    <location>
        <begin position="731"/>
        <end position="979"/>
    </location>
</feature>
<evidence type="ECO:0000313" key="4">
    <source>
        <dbReference type="Proteomes" id="UP001165489"/>
    </source>
</evidence>
<dbReference type="InterPro" id="IPR024983">
    <property type="entry name" value="CHAT_dom"/>
</dbReference>
<accession>A0ABS9V1A7</accession>
<dbReference type="InterPro" id="IPR011990">
    <property type="entry name" value="TPR-like_helical_dom_sf"/>
</dbReference>